<dbReference type="AlphaFoldDB" id="A0A6J8DFL7"/>
<gene>
    <name evidence="1" type="ORF">MCOR_40920</name>
</gene>
<evidence type="ECO:0000313" key="1">
    <source>
        <dbReference type="EMBL" id="CAC5407443.1"/>
    </source>
</evidence>
<accession>A0A6J8DFL7</accession>
<dbReference type="PANTHER" id="PTHR35558">
    <property type="entry name" value="SGNH_HYDRO DOMAIN-CONTAINING PROTEIN"/>
    <property type="match status" value="1"/>
</dbReference>
<name>A0A6J8DFL7_MYTCO</name>
<keyword evidence="2" id="KW-1185">Reference proteome</keyword>
<reference evidence="1 2" key="1">
    <citation type="submission" date="2020-06" db="EMBL/GenBank/DDBJ databases">
        <authorList>
            <person name="Li R."/>
            <person name="Bekaert M."/>
        </authorList>
    </citation>
    <scope>NUCLEOTIDE SEQUENCE [LARGE SCALE GENOMIC DNA]</scope>
    <source>
        <strain evidence="2">wild</strain>
    </source>
</reference>
<protein>
    <submittedName>
        <fullName evidence="1">Uncharacterized protein</fullName>
    </submittedName>
</protein>
<proteinExistence type="predicted"/>
<evidence type="ECO:0000313" key="2">
    <source>
        <dbReference type="Proteomes" id="UP000507470"/>
    </source>
</evidence>
<dbReference type="EMBL" id="CACVKT020007419">
    <property type="protein sequence ID" value="CAC5407443.1"/>
    <property type="molecule type" value="Genomic_DNA"/>
</dbReference>
<dbReference type="Proteomes" id="UP000507470">
    <property type="component" value="Unassembled WGS sequence"/>
</dbReference>
<dbReference type="PANTHER" id="PTHR35558:SF1">
    <property type="entry name" value="ENDONUCLEASE_EXONUCLEASE_PHOSPHATASE DOMAIN-CONTAINING PROTEIN"/>
    <property type="match status" value="1"/>
</dbReference>
<dbReference type="OrthoDB" id="6088773at2759"/>
<sequence>MSRTDSQRPELHDVTTAVLSRAIDSDPRIVTQDEMVPSIQENHGGALAVFNKKPDSLSNIETWTSAFMIYMAILLEKWPSKAQEYLKYMQSIRLTSSRGTNNDWAVYDEHYRLKKERYLTSSWGVIDQELWVLCVVTGNINQSSSVVTSNNFPPSLNYQSRQVLNINPSRI</sequence>
<organism evidence="1 2">
    <name type="scientific">Mytilus coruscus</name>
    <name type="common">Sea mussel</name>
    <dbReference type="NCBI Taxonomy" id="42192"/>
    <lineage>
        <taxon>Eukaryota</taxon>
        <taxon>Metazoa</taxon>
        <taxon>Spiralia</taxon>
        <taxon>Lophotrochozoa</taxon>
        <taxon>Mollusca</taxon>
        <taxon>Bivalvia</taxon>
        <taxon>Autobranchia</taxon>
        <taxon>Pteriomorphia</taxon>
        <taxon>Mytilida</taxon>
        <taxon>Mytiloidea</taxon>
        <taxon>Mytilidae</taxon>
        <taxon>Mytilinae</taxon>
        <taxon>Mytilus</taxon>
    </lineage>
</organism>